<evidence type="ECO:0000256" key="6">
    <source>
        <dbReference type="PIRSR" id="PIRSR000097-3"/>
    </source>
</evidence>
<dbReference type="InterPro" id="IPR023210">
    <property type="entry name" value="NADP_OxRdtase_dom"/>
</dbReference>
<feature type="domain" description="NADP-dependent oxidoreductase" evidence="8">
    <location>
        <begin position="33"/>
        <end position="281"/>
    </location>
</feature>
<dbReference type="PANTHER" id="PTHR43827:SF3">
    <property type="entry name" value="NADP-DEPENDENT OXIDOREDUCTASE DOMAIN-CONTAINING PROTEIN"/>
    <property type="match status" value="1"/>
</dbReference>
<evidence type="ECO:0000256" key="5">
    <source>
        <dbReference type="PIRSR" id="PIRSR000097-2"/>
    </source>
</evidence>
<evidence type="ECO:0000256" key="4">
    <source>
        <dbReference type="PIRSR" id="PIRSR000097-1"/>
    </source>
</evidence>
<accession>A0A2W5STG5</accession>
<dbReference type="GO" id="GO:0016616">
    <property type="term" value="F:oxidoreductase activity, acting on the CH-OH group of donors, NAD or NADP as acceptor"/>
    <property type="evidence" value="ECO:0007669"/>
    <property type="project" value="UniProtKB-ARBA"/>
</dbReference>
<feature type="active site" description="Proton donor" evidence="4">
    <location>
        <position position="67"/>
    </location>
</feature>
<dbReference type="EMBL" id="QFRA01000022">
    <property type="protein sequence ID" value="PZR04093.1"/>
    <property type="molecule type" value="Genomic_DNA"/>
</dbReference>
<dbReference type="SUPFAM" id="SSF51430">
    <property type="entry name" value="NAD(P)-linked oxidoreductase"/>
    <property type="match status" value="1"/>
</dbReference>
<evidence type="ECO:0000256" key="2">
    <source>
        <dbReference type="ARBA" id="ARBA00022857"/>
    </source>
</evidence>
<feature type="binding site" evidence="5">
    <location>
        <position position="129"/>
    </location>
    <ligand>
        <name>substrate</name>
    </ligand>
</feature>
<feature type="region of interest" description="Disordered" evidence="7">
    <location>
        <begin position="1"/>
        <end position="24"/>
    </location>
</feature>
<comment type="caution">
    <text evidence="9">The sequence shown here is derived from an EMBL/GenBank/DDBJ whole genome shotgun (WGS) entry which is preliminary data.</text>
</comment>
<sequence>MARMANNTSKAEPTQQNDAGLTATLSDGTVIPRLGFGTWELSQEEAYSSVRTAIAAGFRRIDTAMIYKNEESTGKAIRDAIENGDVTREELTVSTKLWNSDQGYESTFEAFNTSMEKLGLDYVDIYFIHWPYPEKNQYKESFRAMIELQNQGRIRSLAVCNFYPEAMEELVAENNKTLTINQIELHPGFSQAAMRSFDDQHSILTESWSPLAQGKYFDEPVIKDLAAKYGKTPAQIVLRWHLDMGLSVLTRSKSKERVESNFDILDFSLTTDEVEQITALDREDGRIGADPSTANFE</sequence>
<dbReference type="PIRSF" id="PIRSF000097">
    <property type="entry name" value="AKR"/>
    <property type="match status" value="1"/>
</dbReference>
<dbReference type="PRINTS" id="PR00069">
    <property type="entry name" value="ALDKETRDTASE"/>
</dbReference>
<evidence type="ECO:0000313" key="9">
    <source>
        <dbReference type="EMBL" id="PZR04093.1"/>
    </source>
</evidence>
<dbReference type="InterPro" id="IPR020471">
    <property type="entry name" value="AKR"/>
</dbReference>
<dbReference type="Proteomes" id="UP000249432">
    <property type="component" value="Unassembled WGS sequence"/>
</dbReference>
<evidence type="ECO:0000256" key="7">
    <source>
        <dbReference type="SAM" id="MobiDB-lite"/>
    </source>
</evidence>
<dbReference type="AlphaFoldDB" id="A0A2W5STG5"/>
<organism evidence="9 10">
    <name type="scientific">Corynebacterium kroppenstedtii</name>
    <dbReference type="NCBI Taxonomy" id="161879"/>
    <lineage>
        <taxon>Bacteria</taxon>
        <taxon>Bacillati</taxon>
        <taxon>Actinomycetota</taxon>
        <taxon>Actinomycetes</taxon>
        <taxon>Mycobacteriales</taxon>
        <taxon>Corynebacteriaceae</taxon>
        <taxon>Corynebacterium</taxon>
    </lineage>
</organism>
<dbReference type="Pfam" id="PF00248">
    <property type="entry name" value="Aldo_ket_red"/>
    <property type="match status" value="1"/>
</dbReference>
<evidence type="ECO:0000259" key="8">
    <source>
        <dbReference type="Pfam" id="PF00248"/>
    </source>
</evidence>
<gene>
    <name evidence="9" type="ORF">DI525_08075</name>
</gene>
<reference evidence="9 10" key="1">
    <citation type="submission" date="2017-08" db="EMBL/GenBank/DDBJ databases">
        <title>Infants hospitalized years apart are colonized by the same room-sourced microbial strains.</title>
        <authorList>
            <person name="Brooks B."/>
            <person name="Olm M.R."/>
            <person name="Firek B.A."/>
            <person name="Baker R."/>
            <person name="Thomas B.C."/>
            <person name="Morowitz M.J."/>
            <person name="Banfield J.F."/>
        </authorList>
    </citation>
    <scope>NUCLEOTIDE SEQUENCE [LARGE SCALE GENOMIC DNA]</scope>
    <source>
        <strain evidence="9">S2_003_000_R1_3</strain>
    </source>
</reference>
<evidence type="ECO:0000256" key="3">
    <source>
        <dbReference type="ARBA" id="ARBA00023002"/>
    </source>
</evidence>
<evidence type="ECO:0000313" key="10">
    <source>
        <dbReference type="Proteomes" id="UP000249432"/>
    </source>
</evidence>
<proteinExistence type="inferred from homology"/>
<dbReference type="InterPro" id="IPR036812">
    <property type="entry name" value="NAD(P)_OxRdtase_dom_sf"/>
</dbReference>
<name>A0A2W5STG5_9CORY</name>
<dbReference type="FunFam" id="3.20.20.100:FF:000002">
    <property type="entry name" value="2,5-diketo-D-gluconic acid reductase A"/>
    <property type="match status" value="1"/>
</dbReference>
<dbReference type="PANTHER" id="PTHR43827">
    <property type="entry name" value="2,5-DIKETO-D-GLUCONIC ACID REDUCTASE"/>
    <property type="match status" value="1"/>
</dbReference>
<comment type="similarity">
    <text evidence="1">Belongs to the aldo/keto reductase family.</text>
</comment>
<evidence type="ECO:0000256" key="1">
    <source>
        <dbReference type="ARBA" id="ARBA00007905"/>
    </source>
</evidence>
<protein>
    <submittedName>
        <fullName evidence="9">Aldo/keto reductase</fullName>
    </submittedName>
</protein>
<keyword evidence="2" id="KW-0521">NADP</keyword>
<dbReference type="Gene3D" id="3.20.20.100">
    <property type="entry name" value="NADP-dependent oxidoreductase domain"/>
    <property type="match status" value="1"/>
</dbReference>
<feature type="site" description="Lowers pKa of active site Tyr" evidence="6">
    <location>
        <position position="96"/>
    </location>
</feature>
<keyword evidence="3" id="KW-0560">Oxidoreductase</keyword>